<evidence type="ECO:0000256" key="2">
    <source>
        <dbReference type="ARBA" id="ARBA00022777"/>
    </source>
</evidence>
<dbReference type="InterPro" id="IPR050482">
    <property type="entry name" value="Sensor_HK_TwoCompSys"/>
</dbReference>
<dbReference type="SUPFAM" id="SSF55874">
    <property type="entry name" value="ATPase domain of HSP90 chaperone/DNA topoisomerase II/histidine kinase"/>
    <property type="match status" value="1"/>
</dbReference>
<dbReference type="SUPFAM" id="SSF63829">
    <property type="entry name" value="Calcium-dependent phosphotriesterase"/>
    <property type="match status" value="2"/>
</dbReference>
<evidence type="ECO:0000313" key="6">
    <source>
        <dbReference type="EMBL" id="TNC76241.1"/>
    </source>
</evidence>
<gene>
    <name evidence="6" type="ORF">FHI69_14975</name>
</gene>
<dbReference type="GO" id="GO:0046983">
    <property type="term" value="F:protein dimerization activity"/>
    <property type="evidence" value="ECO:0007669"/>
    <property type="project" value="InterPro"/>
</dbReference>
<dbReference type="Gene3D" id="3.30.565.10">
    <property type="entry name" value="Histidine kinase-like ATPase, C-terminal domain"/>
    <property type="match status" value="1"/>
</dbReference>
<dbReference type="Proteomes" id="UP000305681">
    <property type="component" value="Unassembled WGS sequence"/>
</dbReference>
<dbReference type="EMBL" id="VDGE01000005">
    <property type="protein sequence ID" value="TNC76241.1"/>
    <property type="molecule type" value="Genomic_DNA"/>
</dbReference>
<dbReference type="SMART" id="SM00387">
    <property type="entry name" value="HATPase_c"/>
    <property type="match status" value="1"/>
</dbReference>
<keyword evidence="4" id="KW-0732">Signal</keyword>
<dbReference type="Gene3D" id="2.60.40.10">
    <property type="entry name" value="Immunoglobulins"/>
    <property type="match status" value="1"/>
</dbReference>
<dbReference type="Gene3D" id="1.20.5.1930">
    <property type="match status" value="1"/>
</dbReference>
<keyword evidence="3" id="KW-0902">Two-component regulatory system</keyword>
<dbReference type="InterPro" id="IPR013783">
    <property type="entry name" value="Ig-like_fold"/>
</dbReference>
<dbReference type="InterPro" id="IPR011123">
    <property type="entry name" value="Y_Y_Y"/>
</dbReference>
<feature type="signal peptide" evidence="4">
    <location>
        <begin position="1"/>
        <end position="24"/>
    </location>
</feature>
<evidence type="ECO:0000256" key="3">
    <source>
        <dbReference type="ARBA" id="ARBA00023012"/>
    </source>
</evidence>
<dbReference type="Gene3D" id="2.130.10.10">
    <property type="entry name" value="YVTN repeat-like/Quinoprotein amine dehydrogenase"/>
    <property type="match status" value="3"/>
</dbReference>
<accession>A0A5C4NN48</accession>
<dbReference type="InterPro" id="IPR011110">
    <property type="entry name" value="Reg_prop"/>
</dbReference>
<proteinExistence type="predicted"/>
<evidence type="ECO:0000256" key="4">
    <source>
        <dbReference type="SAM" id="SignalP"/>
    </source>
</evidence>
<dbReference type="InterPro" id="IPR011712">
    <property type="entry name" value="Sig_transdc_His_kin_sub3_dim/P"/>
</dbReference>
<dbReference type="InterPro" id="IPR015943">
    <property type="entry name" value="WD40/YVTN_repeat-like_dom_sf"/>
</dbReference>
<dbReference type="PANTHER" id="PTHR24421">
    <property type="entry name" value="NITRATE/NITRITE SENSOR PROTEIN NARX-RELATED"/>
    <property type="match status" value="1"/>
</dbReference>
<dbReference type="GO" id="GO:0000155">
    <property type="term" value="F:phosphorelay sensor kinase activity"/>
    <property type="evidence" value="ECO:0007669"/>
    <property type="project" value="InterPro"/>
</dbReference>
<dbReference type="InterPro" id="IPR036890">
    <property type="entry name" value="HATPase_C_sf"/>
</dbReference>
<keyword evidence="2" id="KW-0418">Kinase</keyword>
<keyword evidence="1" id="KW-0808">Transferase</keyword>
<dbReference type="InterPro" id="IPR003594">
    <property type="entry name" value="HATPase_dom"/>
</dbReference>
<dbReference type="AlphaFoldDB" id="A0A5C4NN48"/>
<evidence type="ECO:0000259" key="5">
    <source>
        <dbReference type="SMART" id="SM00387"/>
    </source>
</evidence>
<organism evidence="6 7">
    <name type="scientific">Janthinobacterium lividum</name>
    <dbReference type="NCBI Taxonomy" id="29581"/>
    <lineage>
        <taxon>Bacteria</taxon>
        <taxon>Pseudomonadati</taxon>
        <taxon>Pseudomonadota</taxon>
        <taxon>Betaproteobacteria</taxon>
        <taxon>Burkholderiales</taxon>
        <taxon>Oxalobacteraceae</taxon>
        <taxon>Janthinobacterium</taxon>
    </lineage>
</organism>
<dbReference type="RefSeq" id="WP_139091117.1">
    <property type="nucleotide sequence ID" value="NZ_VDGE01000005.1"/>
</dbReference>
<dbReference type="Pfam" id="PF07494">
    <property type="entry name" value="Reg_prop"/>
    <property type="match status" value="1"/>
</dbReference>
<name>A0A5C4NN48_9BURK</name>
<dbReference type="Pfam" id="PF02518">
    <property type="entry name" value="HATPase_c"/>
    <property type="match status" value="1"/>
</dbReference>
<dbReference type="GO" id="GO:0016020">
    <property type="term" value="C:membrane"/>
    <property type="evidence" value="ECO:0007669"/>
    <property type="project" value="InterPro"/>
</dbReference>
<sequence length="1026" mass="111331">MRLPVLAALCWLPLLLLFSPPGLAIDAARGIHQLQHTSWTSRDGAPDDISVIAQGGDGFLWLGTHSGLVRFDGLRFEPLRARQGAFPDTVTLALKRAADGGMWVGWQVGGISHVKDGVVRNYGEAKGLRPGSIWGFAIDATGAVWAAGVAGVSRFDGRRWQAMGPAQGYTAQKASAVFADRDGRLGVFSEQGLFIWQPGQARFAPPVGRLDLRAPPQQGPDGRLYLLELRGIRIIDSLERYDQLDHRWIYRDTSGTSGSMLVDRQGTLWFDSQFGLHRTRSAGALGSQQLGISSDTESFLPRDGLSNVLIGSLCDDNEGNVWVATYAGLDRFRQAAPVILSARAGPEAPETFRAQQLSPGTGGRMWLSREGDAPLMLAEPDGKVLRAPALGPITAIMAAPGGIRVGTRAGLLRLDGDDGRVLETIAYPPEAAALKRVRMAVNAPDGSLWAIFSGAGVFQYADGAWRREPALPEGGRKVPLALLADAAGRLWLSYPDGSVAVLDGGRLASYGPAQGLDLGKVPALLETGGQLLAGGQHGLALWRDGRFVPLRAAVPGVFDDVVGMLRARDGSLWLNTGNGAVRVAAAEMAQALRDPSHTMQAQLYDGADGLNDKMSLLHNDSIAEADDGRIWFSRQSATFWIDPRQPAPPLPAPQAEIGALMVDGENVAAADYERLPAGTRDVQFAYNASSLGAPSRLRFRYRLEGYDRDWQHADERRQAQYTGLGPGSYRFQVMAINGDGVASAVAQLPFRVLPAFYQTWWFRSLCAAALLAAAYGVCRWRLGQHAARLQARMEAQQAERERIARELHDTLLQGTQAMILHFHNASMAIAEDDPARAAMLRALDDADRMLGEGRDHVHDLRAGDDAGARWSAILQREGERLAAQHGIVFRYAEEGEPRMLHARAAHEIYRIASEALRNAFQHARAQVVEVAVRYACGGIELLVRDDGQGLPPVVAANGQIPGHWGMPGMRERAARLGARLSVGGRDGGGTQWHLRVPARRAWPVAHGPLRRWWQRWRRSGVEDAAP</sequence>
<protein>
    <recommendedName>
        <fullName evidence="5">Histidine kinase/HSP90-like ATPase domain-containing protein</fullName>
    </recommendedName>
</protein>
<dbReference type="Pfam" id="PF07495">
    <property type="entry name" value="Y_Y_Y"/>
    <property type="match status" value="1"/>
</dbReference>
<feature type="chain" id="PRO_5022872748" description="Histidine kinase/HSP90-like ATPase domain-containing protein" evidence="4">
    <location>
        <begin position="25"/>
        <end position="1026"/>
    </location>
</feature>
<dbReference type="PANTHER" id="PTHR24421:SF62">
    <property type="entry name" value="SENSORY TRANSDUCTION HISTIDINE KINASE"/>
    <property type="match status" value="1"/>
</dbReference>
<comment type="caution">
    <text evidence="6">The sequence shown here is derived from an EMBL/GenBank/DDBJ whole genome shotgun (WGS) entry which is preliminary data.</text>
</comment>
<evidence type="ECO:0000256" key="1">
    <source>
        <dbReference type="ARBA" id="ARBA00022679"/>
    </source>
</evidence>
<dbReference type="CDD" id="cd16917">
    <property type="entry name" value="HATPase_UhpB-NarQ-NarX-like"/>
    <property type="match status" value="1"/>
</dbReference>
<evidence type="ECO:0000313" key="7">
    <source>
        <dbReference type="Proteomes" id="UP000305681"/>
    </source>
</evidence>
<reference evidence="6 7" key="1">
    <citation type="submission" date="2019-06" db="EMBL/GenBank/DDBJ databases">
        <title>Genome sequence of Janthinobacterium lividum UCD_MED1.</title>
        <authorList>
            <person name="De Leon M.E."/>
            <person name="Jospin G."/>
        </authorList>
    </citation>
    <scope>NUCLEOTIDE SEQUENCE [LARGE SCALE GENOMIC DNA]</scope>
    <source>
        <strain evidence="6 7">UCD_MED1</strain>
    </source>
</reference>
<feature type="domain" description="Histidine kinase/HSP90-like ATPase" evidence="5">
    <location>
        <begin position="903"/>
        <end position="1000"/>
    </location>
</feature>
<dbReference type="Pfam" id="PF07730">
    <property type="entry name" value="HisKA_3"/>
    <property type="match status" value="1"/>
</dbReference>